<feature type="transmembrane region" description="Helical" evidence="1">
    <location>
        <begin position="400"/>
        <end position="433"/>
    </location>
</feature>
<keyword evidence="1" id="KW-1133">Transmembrane helix</keyword>
<keyword evidence="3" id="KW-1185">Reference proteome</keyword>
<dbReference type="RefSeq" id="WP_150089862.1">
    <property type="nucleotide sequence ID" value="NZ_JBFUOH010000013.1"/>
</dbReference>
<comment type="caution">
    <text evidence="2">The sequence shown here is derived from an EMBL/GenBank/DDBJ whole genome shotgun (WGS) entry which is preliminary data.</text>
</comment>
<dbReference type="PANTHER" id="PTHR38454:SF1">
    <property type="entry name" value="INTEGRAL MEMBRANE PROTEIN"/>
    <property type="match status" value="1"/>
</dbReference>
<feature type="transmembrane region" description="Helical" evidence="1">
    <location>
        <begin position="137"/>
        <end position="156"/>
    </location>
</feature>
<feature type="transmembrane region" description="Helical" evidence="1">
    <location>
        <begin position="371"/>
        <end position="388"/>
    </location>
</feature>
<gene>
    <name evidence="2" type="ORF">F2Q65_01915</name>
</gene>
<protein>
    <submittedName>
        <fullName evidence="2">YfhO family protein</fullName>
    </submittedName>
</protein>
<dbReference type="Proteomes" id="UP000322981">
    <property type="component" value="Unassembled WGS sequence"/>
</dbReference>
<evidence type="ECO:0000313" key="3">
    <source>
        <dbReference type="Proteomes" id="UP000322981"/>
    </source>
</evidence>
<feature type="transmembrane region" description="Helical" evidence="1">
    <location>
        <begin position="24"/>
        <end position="45"/>
    </location>
</feature>
<feature type="transmembrane region" description="Helical" evidence="1">
    <location>
        <begin position="476"/>
        <end position="497"/>
    </location>
</feature>
<name>A0A5M8FU25_9GAMM</name>
<feature type="transmembrane region" description="Helical" evidence="1">
    <location>
        <begin position="328"/>
        <end position="351"/>
    </location>
</feature>
<organism evidence="2 3">
    <name type="scientific">Thiohalocapsa marina</name>
    <dbReference type="NCBI Taxonomy" id="424902"/>
    <lineage>
        <taxon>Bacteria</taxon>
        <taxon>Pseudomonadati</taxon>
        <taxon>Pseudomonadota</taxon>
        <taxon>Gammaproteobacteria</taxon>
        <taxon>Chromatiales</taxon>
        <taxon>Chromatiaceae</taxon>
        <taxon>Thiohalocapsa</taxon>
    </lineage>
</organism>
<dbReference type="AlphaFoldDB" id="A0A5M8FU25"/>
<dbReference type="InterPro" id="IPR018580">
    <property type="entry name" value="Uncharacterised_YfhO"/>
</dbReference>
<evidence type="ECO:0000256" key="1">
    <source>
        <dbReference type="SAM" id="Phobius"/>
    </source>
</evidence>
<dbReference type="EMBL" id="VWXX01000002">
    <property type="protein sequence ID" value="KAA6187307.1"/>
    <property type="molecule type" value="Genomic_DNA"/>
</dbReference>
<feature type="transmembrane region" description="Helical" evidence="1">
    <location>
        <begin position="109"/>
        <end position="130"/>
    </location>
</feature>
<dbReference type="OrthoDB" id="9772884at2"/>
<sequence>MEKVDVKGALLKLLVCPADAKRDVFFLVLMWLIASWPWLLGVNLIPHDSITFFYPQIRFVVDSILLGDLPWWNPYQFSGVPVFGDPQGMLFTLHTIVGLILGKSYSLRVFEAITFIQILVGGLSIYALGYSRGIPRVWLLLGAVVFMFGGVATGRLQHVSQIISYSWLPVLLWFQLVHMRRQKVTNAVIFGVALAFWAANPNQVVFLGFGLLLLVAAHQIMSRGLDRRLAVMYALSFGIMLVLLFPLYAAIFEVIQLSVRGGLEIGESKWASYPWHVFMTLFMPGLYGNLSGQVWAPTDITQDFLYVGALPVLMLLFALFRRECWSQWTLWALIVALAFFFLFSLGLNFPLYAFLWAHVPGFDFFRRPADGAYFINILLALGLIEVGRQFRRQATNGQRLFEVGLVTGLGPLTVVGLILILLPMALIGLGAAAESKGALQSAVSSYAGLSVRVTLLFLAVWVCIRLVSSRRAKPPTAIYLLLLVAILDIALTGRYYGHFAVAVDRHPLGARYANGSGLATGGIDEWLNAETAPGKRVEIVGGIKAMGHSSAVRWFQTQGSNPLKLANYSAVLGAYELISEPRKFPSNTDGAFDWRYDVLGLDYVAFYNWTLQPNSGSDANTQAIDYHSALVAHGAILVYKDDEYQVWTRPGKNLWLSIIYPSAAGALLPAPCRLDHYSNVGVDVTCTNVEGGTLVLGEVYAPGWSACVNGSPVDVLPYNDVFRSVKVPQGDALIEFRYQPIPFMRFKSC</sequence>
<keyword evidence="1" id="KW-0472">Membrane</keyword>
<proteinExistence type="predicted"/>
<keyword evidence="1" id="KW-0812">Transmembrane</keyword>
<dbReference type="PANTHER" id="PTHR38454">
    <property type="entry name" value="INTEGRAL MEMBRANE PROTEIN-RELATED"/>
    <property type="match status" value="1"/>
</dbReference>
<feature type="transmembrane region" description="Helical" evidence="1">
    <location>
        <begin position="205"/>
        <end position="222"/>
    </location>
</feature>
<reference evidence="2 3" key="1">
    <citation type="submission" date="2019-09" db="EMBL/GenBank/DDBJ databases">
        <title>Whole-genome sequence of the purple sulfur bacterium Thiohalocapsa marina DSM 19078.</title>
        <authorList>
            <person name="Kyndt J.A."/>
            <person name="Meyer T.E."/>
        </authorList>
    </citation>
    <scope>NUCLEOTIDE SEQUENCE [LARGE SCALE GENOMIC DNA]</scope>
    <source>
        <strain evidence="2 3">DSM 19078</strain>
    </source>
</reference>
<feature type="transmembrane region" description="Helical" evidence="1">
    <location>
        <begin position="445"/>
        <end position="464"/>
    </location>
</feature>
<feature type="transmembrane region" description="Helical" evidence="1">
    <location>
        <begin position="304"/>
        <end position="321"/>
    </location>
</feature>
<accession>A0A5M8FU25</accession>
<feature type="transmembrane region" description="Helical" evidence="1">
    <location>
        <begin position="229"/>
        <end position="251"/>
    </location>
</feature>
<evidence type="ECO:0000313" key="2">
    <source>
        <dbReference type="EMBL" id="KAA6187307.1"/>
    </source>
</evidence>